<name>A0A5B9E2R6_9GAMM</name>
<protein>
    <recommendedName>
        <fullName evidence="3">Apea-like HEPN domain-containing protein</fullName>
    </recommendedName>
</protein>
<dbReference type="KEGG" id="rgl:CS053_12765"/>
<dbReference type="EMBL" id="CP042807">
    <property type="protein sequence ID" value="QEE25265.1"/>
    <property type="molecule type" value="Genomic_DNA"/>
</dbReference>
<sequence>MTKHIKAWRGDKSLRGRILNSVALTKTKGVVQVLKTLKNEGTIDDRHINAWQAVRNQVMHGELISPWPEQELEEQMRLLAELMHRLSMDYIVRHST</sequence>
<evidence type="ECO:0000313" key="1">
    <source>
        <dbReference type="EMBL" id="QEE25265.1"/>
    </source>
</evidence>
<dbReference type="RefSeq" id="WP_147627708.1">
    <property type="nucleotide sequence ID" value="NZ_CP042807.1"/>
</dbReference>
<gene>
    <name evidence="1" type="ORF">CS053_12765</name>
</gene>
<evidence type="ECO:0000313" key="2">
    <source>
        <dbReference type="Proteomes" id="UP000321807"/>
    </source>
</evidence>
<dbReference type="Proteomes" id="UP000321807">
    <property type="component" value="Chromosome"/>
</dbReference>
<evidence type="ECO:0008006" key="3">
    <source>
        <dbReference type="Google" id="ProtNLM"/>
    </source>
</evidence>
<organism evidence="1 2">
    <name type="scientific">Rhodanobacter glycinis</name>
    <dbReference type="NCBI Taxonomy" id="582702"/>
    <lineage>
        <taxon>Bacteria</taxon>
        <taxon>Pseudomonadati</taxon>
        <taxon>Pseudomonadota</taxon>
        <taxon>Gammaproteobacteria</taxon>
        <taxon>Lysobacterales</taxon>
        <taxon>Rhodanobacteraceae</taxon>
        <taxon>Rhodanobacter</taxon>
    </lineage>
</organism>
<proteinExistence type="predicted"/>
<reference evidence="1 2" key="1">
    <citation type="submission" date="2019-08" db="EMBL/GenBank/DDBJ databases">
        <title>Complete genome sequence of Rhodanobacter glycinis strain T01E-68 isolated from tomato root.</title>
        <authorList>
            <person name="Weon H.-Y."/>
            <person name="Lee S.A."/>
        </authorList>
    </citation>
    <scope>NUCLEOTIDE SEQUENCE [LARGE SCALE GENOMIC DNA]</scope>
    <source>
        <strain evidence="1 2">T01E-68</strain>
    </source>
</reference>
<accession>A0A5B9E2R6</accession>
<dbReference type="AlphaFoldDB" id="A0A5B9E2R6"/>